<dbReference type="PROSITE" id="PS00141">
    <property type="entry name" value="ASP_PROTEASE"/>
    <property type="match status" value="1"/>
</dbReference>
<keyword evidence="2" id="KW-1185">Reference proteome</keyword>
<evidence type="ECO:0000313" key="2">
    <source>
        <dbReference type="Proteomes" id="UP000198211"/>
    </source>
</evidence>
<gene>
    <name evidence="1" type="ORF">PHMEG_000700</name>
</gene>
<dbReference type="EMBL" id="NBNE01000020">
    <property type="protein sequence ID" value="OWZ24283.1"/>
    <property type="molecule type" value="Genomic_DNA"/>
</dbReference>
<organism evidence="1 2">
    <name type="scientific">Phytophthora megakarya</name>
    <dbReference type="NCBI Taxonomy" id="4795"/>
    <lineage>
        <taxon>Eukaryota</taxon>
        <taxon>Sar</taxon>
        <taxon>Stramenopiles</taxon>
        <taxon>Oomycota</taxon>
        <taxon>Peronosporomycetes</taxon>
        <taxon>Peronosporales</taxon>
        <taxon>Peronosporaceae</taxon>
        <taxon>Phytophthora</taxon>
    </lineage>
</organism>
<proteinExistence type="predicted"/>
<comment type="caution">
    <text evidence="1">The sequence shown here is derived from an EMBL/GenBank/DDBJ whole genome shotgun (WGS) entry which is preliminary data.</text>
</comment>
<reference evidence="2" key="1">
    <citation type="submission" date="2017-03" db="EMBL/GenBank/DDBJ databases">
        <title>Phytopthora megakarya and P. palmivora, two closely related causual agents of cacao black pod achieved similar genome size and gene model numbers by different mechanisms.</title>
        <authorList>
            <person name="Ali S."/>
            <person name="Shao J."/>
            <person name="Larry D.J."/>
            <person name="Kronmiller B."/>
            <person name="Shen D."/>
            <person name="Strem M.D."/>
            <person name="Melnick R.L."/>
            <person name="Guiltinan M.J."/>
            <person name="Tyler B.M."/>
            <person name="Meinhardt L.W."/>
            <person name="Bailey B.A."/>
        </authorList>
    </citation>
    <scope>NUCLEOTIDE SEQUENCE [LARGE SCALE GENOMIC DNA]</scope>
    <source>
        <strain evidence="2">zdho120</strain>
    </source>
</reference>
<name>A0A225X3F0_9STRA</name>
<evidence type="ECO:0000313" key="1">
    <source>
        <dbReference type="EMBL" id="OWZ24283.1"/>
    </source>
</evidence>
<accession>A0A225X3F0</accession>
<dbReference type="AlphaFoldDB" id="A0A225X3F0"/>
<evidence type="ECO:0008006" key="3">
    <source>
        <dbReference type="Google" id="ProtNLM"/>
    </source>
</evidence>
<sequence length="443" mass="49107">MTSLEFDWDRLRWFANQVVSEATLRVEDYYPKNVVRIWQSLCSRASRGETRAARRRKRRAFKTTVCFDCSSLYGQHAETLADIEFRTDCDDDVSHYVNIVSAQTMGTKPPSKTCLVELNADDYLETVEMNPTKECIESSPVVCDGRRVCLPVRMLADTGATLSLMDSFYCDWGRLSIPCIRMKDGLDSLTYPIRNDGAFPRSRYCGQTPYDAIQGMDALGVFGALIDVAKHSMLLQRSGETLPLGLKAIEDSYLSTTASSVRLSPLDQALARTSGLLLRGRSFGQSCAEFTAGVGCPPIARALLSLVRESVFSFGIGAPVPAPAGERIPTGEDVEDYHSVAATTEEKLDETPETIRANNPIVPDLVMGVKAGFTNSDLSEEQKELFQSELDRFGDMFVESSKKPGRTDLLKFEINTGNGPPKKCQPYREVTQQYLDLGFIRGI</sequence>
<dbReference type="GO" id="GO:0004190">
    <property type="term" value="F:aspartic-type endopeptidase activity"/>
    <property type="evidence" value="ECO:0007669"/>
    <property type="project" value="InterPro"/>
</dbReference>
<dbReference type="Proteomes" id="UP000198211">
    <property type="component" value="Unassembled WGS sequence"/>
</dbReference>
<dbReference type="GO" id="GO:0006508">
    <property type="term" value="P:proteolysis"/>
    <property type="evidence" value="ECO:0007669"/>
    <property type="project" value="InterPro"/>
</dbReference>
<protein>
    <recommendedName>
        <fullName evidence="3">Peptidase A2 domain-containing protein</fullName>
    </recommendedName>
</protein>
<dbReference type="OrthoDB" id="1751327at2759"/>
<dbReference type="InterPro" id="IPR001969">
    <property type="entry name" value="Aspartic_peptidase_AS"/>
</dbReference>